<dbReference type="InParanoid" id="T0RBN5"/>
<evidence type="ECO:0000313" key="2">
    <source>
        <dbReference type="Proteomes" id="UP000030762"/>
    </source>
</evidence>
<dbReference type="OMA" id="RDMHAMT"/>
<dbReference type="AlphaFoldDB" id="T0RBN5"/>
<reference evidence="1 2" key="1">
    <citation type="submission" date="2012-04" db="EMBL/GenBank/DDBJ databases">
        <title>The Genome Sequence of Saprolegnia declina VS20.</title>
        <authorList>
            <consortium name="The Broad Institute Genome Sequencing Platform"/>
            <person name="Russ C."/>
            <person name="Nusbaum C."/>
            <person name="Tyler B."/>
            <person name="van West P."/>
            <person name="Dieguez-Uribeondo J."/>
            <person name="de Bruijn I."/>
            <person name="Tripathy S."/>
            <person name="Jiang R."/>
            <person name="Young S.K."/>
            <person name="Zeng Q."/>
            <person name="Gargeya S."/>
            <person name="Fitzgerald M."/>
            <person name="Haas B."/>
            <person name="Abouelleil A."/>
            <person name="Alvarado L."/>
            <person name="Arachchi H.M."/>
            <person name="Berlin A."/>
            <person name="Chapman S.B."/>
            <person name="Goldberg J."/>
            <person name="Griggs A."/>
            <person name="Gujja S."/>
            <person name="Hansen M."/>
            <person name="Howarth C."/>
            <person name="Imamovic A."/>
            <person name="Larimer J."/>
            <person name="McCowen C."/>
            <person name="Montmayeur A."/>
            <person name="Murphy C."/>
            <person name="Neiman D."/>
            <person name="Pearson M."/>
            <person name="Priest M."/>
            <person name="Roberts A."/>
            <person name="Saif S."/>
            <person name="Shea T."/>
            <person name="Sisk P."/>
            <person name="Sykes S."/>
            <person name="Wortman J."/>
            <person name="Nusbaum C."/>
            <person name="Birren B."/>
        </authorList>
    </citation>
    <scope>NUCLEOTIDE SEQUENCE [LARGE SCALE GENOMIC DNA]</scope>
    <source>
        <strain evidence="1 2">VS20</strain>
    </source>
</reference>
<protein>
    <submittedName>
        <fullName evidence="1">Uncharacterized protein</fullName>
    </submittedName>
</protein>
<keyword evidence="2" id="KW-1185">Reference proteome</keyword>
<dbReference type="Proteomes" id="UP000030762">
    <property type="component" value="Unassembled WGS sequence"/>
</dbReference>
<dbReference type="RefSeq" id="XP_008619668.1">
    <property type="nucleotide sequence ID" value="XM_008621446.1"/>
</dbReference>
<dbReference type="EMBL" id="JH767218">
    <property type="protein sequence ID" value="EQC26947.1"/>
    <property type="molecule type" value="Genomic_DNA"/>
</dbReference>
<gene>
    <name evidence="1" type="ORF">SDRG_15278</name>
</gene>
<organism evidence="1 2">
    <name type="scientific">Saprolegnia diclina (strain VS20)</name>
    <dbReference type="NCBI Taxonomy" id="1156394"/>
    <lineage>
        <taxon>Eukaryota</taxon>
        <taxon>Sar</taxon>
        <taxon>Stramenopiles</taxon>
        <taxon>Oomycota</taxon>
        <taxon>Saprolegniomycetes</taxon>
        <taxon>Saprolegniales</taxon>
        <taxon>Saprolegniaceae</taxon>
        <taxon>Saprolegnia</taxon>
    </lineage>
</organism>
<evidence type="ECO:0000313" key="1">
    <source>
        <dbReference type="EMBL" id="EQC26947.1"/>
    </source>
</evidence>
<sequence>MSALRATNPTIAAYEAALDLLRDSTAYAYQSTVAWHLQPQLTIDGVDGCLSWSMTLLQEQQLRTRYAHYCILPTSKVRILNEDAWATIVRTSLLPDVQQALRVTDTGVVAVFSHLCIDTHGSSMCLKPRPDIANVFGMLLVSLPSCVDGGEIATAFGGGSTVQRPSRQTVQVLATRFNATITSSPVRSGRRVALVYALVATDMDARAIPPLPTHDDAVTAFEAIAAHPPSAQQRLGVLLERKLDNLSFECLPHMDAAVVDALIATRCFDVALVRLGGHTISVATPHHACAVPADVLSCLPGKRIDTLLGAVHGSSSPHAIAFWLMPYRAGLVGRHAALTLAQTATTDTERLGLSARELLRGILTTFLDTGTSSHCTMTARDMHAMTNLLIQHRHVDLAASFLRNVVSNARAISIQDLATCVQSCLATFGWTLLFPAVKSLLRRWLRVRKLRDSTWLLLSLAGVTTGDDAVCRPLRQPYVCELVKLSWAQITPRVLTRDAVSFPAEHWILFDWYLDEVAPPCVYGNWLGTRLPPPLTLLVDSFLYCRPFGSVLSGAHTSASWLLQHVPRGLVRAIASQPTLSRRRYLDVVSVAIGEIQSSSDSVHHSVSSTDVGAMLDAMHSLGQCTVRLLDACQQLSSNRSVVAGVLRFLQHPTSPVSSSTHSLVAEYVVSIAAAFTNGSGAPRTARDGKAFVDVIAVLTLAAPSNVPSFLSKWLAALPATLDTTRSVLYPVVEQLRARFQGIDLDLVAQVATACLARFLDGDALAPVPDFGNDFVLADIAVDAKHCEQCGRLARFLQNGLCAEYDYAAHVICAQLEALVDDHADELALELDERDDDAYGDPYDEFDDFDDGLFNGSFMGGYAQTDSYVVRKLVQPGRATVDDLDEYHRRIQQLKDDTKRIAMFDDVLATHAAAMDEDEPTPKRPRHDAP</sequence>
<dbReference type="GeneID" id="19956005"/>
<dbReference type="OrthoDB" id="10367696at2759"/>
<dbReference type="VEuPathDB" id="FungiDB:SDRG_15278"/>
<name>T0RBN5_SAPDV</name>
<accession>T0RBN5</accession>
<proteinExistence type="predicted"/>